<dbReference type="PANTHER" id="PTHR43058">
    <property type="entry name" value="SLR0655 PROTEIN"/>
    <property type="match status" value="1"/>
</dbReference>
<dbReference type="Pfam" id="PF04248">
    <property type="entry name" value="NTP_transf_9"/>
    <property type="match status" value="1"/>
</dbReference>
<keyword evidence="4" id="KW-1185">Reference proteome</keyword>
<dbReference type="EMBL" id="VNHY01000002">
    <property type="protein sequence ID" value="TYP93359.1"/>
    <property type="molecule type" value="Genomic_DNA"/>
</dbReference>
<dbReference type="Proteomes" id="UP000324595">
    <property type="component" value="Unassembled WGS sequence"/>
</dbReference>
<feature type="region of interest" description="Disordered" evidence="1">
    <location>
        <begin position="1"/>
        <end position="22"/>
    </location>
</feature>
<dbReference type="OrthoDB" id="119916at2"/>
<organism evidence="3 4">
    <name type="scientific">Fodinibius salinus</name>
    <dbReference type="NCBI Taxonomy" id="860790"/>
    <lineage>
        <taxon>Bacteria</taxon>
        <taxon>Pseudomonadati</taxon>
        <taxon>Balneolota</taxon>
        <taxon>Balneolia</taxon>
        <taxon>Balneolales</taxon>
        <taxon>Balneolaceae</taxon>
        <taxon>Fodinibius</taxon>
    </lineage>
</organism>
<feature type="domain" description="DUF427" evidence="2">
    <location>
        <begin position="29"/>
        <end position="119"/>
    </location>
</feature>
<dbReference type="AlphaFoldDB" id="A0A5D3YMJ5"/>
<gene>
    <name evidence="3" type="ORF">LX73_1060</name>
</gene>
<dbReference type="InterPro" id="IPR038694">
    <property type="entry name" value="DUF427_sf"/>
</dbReference>
<dbReference type="PANTHER" id="PTHR43058:SF1">
    <property type="entry name" value="DUF427 DOMAIN-CONTAINING PROTEIN"/>
    <property type="match status" value="1"/>
</dbReference>
<name>A0A5D3YMJ5_9BACT</name>
<dbReference type="InterPro" id="IPR007361">
    <property type="entry name" value="DUF427"/>
</dbReference>
<dbReference type="Gene3D" id="2.170.150.40">
    <property type="entry name" value="Domain of unknown function (DUF427)"/>
    <property type="match status" value="1"/>
</dbReference>
<dbReference type="RefSeq" id="WP_148898434.1">
    <property type="nucleotide sequence ID" value="NZ_VNHY01000002.1"/>
</dbReference>
<sequence>MKKTEPGPGQESVWDYPRPPKMEDSAKTVRIVFNSKEIVHSDRSKRVLETSHPPVYYIPQEDIQMKYLQKISGTTYCEWKGQAHYFDVVVGKQKAEKAAWCYPDLTEPFESMAGYVAFYGHKMQGCYVGDEKVDAQKGGFYGGWITSNIVGPFKGKPGSAGW</sequence>
<evidence type="ECO:0000313" key="4">
    <source>
        <dbReference type="Proteomes" id="UP000324595"/>
    </source>
</evidence>
<evidence type="ECO:0000313" key="3">
    <source>
        <dbReference type="EMBL" id="TYP93359.1"/>
    </source>
</evidence>
<proteinExistence type="predicted"/>
<comment type="caution">
    <text evidence="3">The sequence shown here is derived from an EMBL/GenBank/DDBJ whole genome shotgun (WGS) entry which is preliminary data.</text>
</comment>
<evidence type="ECO:0000259" key="2">
    <source>
        <dbReference type="Pfam" id="PF04248"/>
    </source>
</evidence>
<protein>
    <submittedName>
        <fullName evidence="3">Uncharacterized conserved protein, DUF427 family</fullName>
    </submittedName>
</protein>
<reference evidence="3 4" key="1">
    <citation type="submission" date="2019-07" db="EMBL/GenBank/DDBJ databases">
        <title>Genomic Encyclopedia of Archaeal and Bacterial Type Strains, Phase II (KMG-II): from individual species to whole genera.</title>
        <authorList>
            <person name="Goeker M."/>
        </authorList>
    </citation>
    <scope>NUCLEOTIDE SEQUENCE [LARGE SCALE GENOMIC DNA]</scope>
    <source>
        <strain evidence="3 4">DSM 21935</strain>
    </source>
</reference>
<accession>A0A5D3YMJ5</accession>
<evidence type="ECO:0000256" key="1">
    <source>
        <dbReference type="SAM" id="MobiDB-lite"/>
    </source>
</evidence>